<organism evidence="1 2">
    <name type="scientific">Ideonella lacteola</name>
    <dbReference type="NCBI Taxonomy" id="2984193"/>
    <lineage>
        <taxon>Bacteria</taxon>
        <taxon>Pseudomonadati</taxon>
        <taxon>Pseudomonadota</taxon>
        <taxon>Betaproteobacteria</taxon>
        <taxon>Burkholderiales</taxon>
        <taxon>Sphaerotilaceae</taxon>
        <taxon>Ideonella</taxon>
    </lineage>
</organism>
<dbReference type="Proteomes" id="UP001371218">
    <property type="component" value="Unassembled WGS sequence"/>
</dbReference>
<protein>
    <submittedName>
        <fullName evidence="1">Uncharacterized protein</fullName>
    </submittedName>
</protein>
<name>A0ABU9C2A7_9BURK</name>
<reference evidence="1 2" key="1">
    <citation type="submission" date="2024-04" db="EMBL/GenBank/DDBJ databases">
        <title>Novel species of the genus Ideonella isolated from streams.</title>
        <authorList>
            <person name="Lu H."/>
        </authorList>
    </citation>
    <scope>NUCLEOTIDE SEQUENCE [LARGE SCALE GENOMIC DNA]</scope>
    <source>
        <strain evidence="1 2">DXS29W</strain>
    </source>
</reference>
<gene>
    <name evidence="1" type="ORF">AACH06_29570</name>
</gene>
<comment type="caution">
    <text evidence="1">The sequence shown here is derived from an EMBL/GenBank/DDBJ whole genome shotgun (WGS) entry which is preliminary data.</text>
</comment>
<proteinExistence type="predicted"/>
<accession>A0ABU9C2A7</accession>
<sequence>MTTRVYVDFNELLAPDVILLSQSDTRVDRDGHTVKLVEGMELGVYSDDNEPDDIVADGVVWRNTDTGWSAHVKWVLKIDARGIRYEPKTA</sequence>
<evidence type="ECO:0000313" key="1">
    <source>
        <dbReference type="EMBL" id="MEK8034985.1"/>
    </source>
</evidence>
<keyword evidence="2" id="KW-1185">Reference proteome</keyword>
<dbReference type="EMBL" id="JBBUTG010000047">
    <property type="protein sequence ID" value="MEK8034985.1"/>
    <property type="molecule type" value="Genomic_DNA"/>
</dbReference>
<evidence type="ECO:0000313" key="2">
    <source>
        <dbReference type="Proteomes" id="UP001371218"/>
    </source>
</evidence>
<dbReference type="RefSeq" id="WP_341429420.1">
    <property type="nucleotide sequence ID" value="NZ_JBBUTG010000047.1"/>
</dbReference>